<dbReference type="SUPFAM" id="SSF55781">
    <property type="entry name" value="GAF domain-like"/>
    <property type="match status" value="1"/>
</dbReference>
<organism evidence="10 11">
    <name type="scientific">Corallococcus coralloides</name>
    <name type="common">Myxococcus coralloides</name>
    <dbReference type="NCBI Taxonomy" id="184914"/>
    <lineage>
        <taxon>Bacteria</taxon>
        <taxon>Pseudomonadati</taxon>
        <taxon>Myxococcota</taxon>
        <taxon>Myxococcia</taxon>
        <taxon>Myxococcales</taxon>
        <taxon>Cystobacterineae</taxon>
        <taxon>Myxococcaceae</taxon>
        <taxon>Corallococcus</taxon>
    </lineage>
</organism>
<dbReference type="InterPro" id="IPR004358">
    <property type="entry name" value="Sig_transdc_His_kin-like_C"/>
</dbReference>
<dbReference type="GO" id="GO:0007234">
    <property type="term" value="P:osmosensory signaling via phosphorelay pathway"/>
    <property type="evidence" value="ECO:0007669"/>
    <property type="project" value="TreeGrafter"/>
</dbReference>
<keyword evidence="5" id="KW-0547">Nucleotide-binding</keyword>
<dbReference type="CDD" id="cd00075">
    <property type="entry name" value="HATPase"/>
    <property type="match status" value="1"/>
</dbReference>
<dbReference type="InterPro" id="IPR003018">
    <property type="entry name" value="GAF"/>
</dbReference>
<dbReference type="GO" id="GO:0000155">
    <property type="term" value="F:phosphorelay sensor kinase activity"/>
    <property type="evidence" value="ECO:0007669"/>
    <property type="project" value="InterPro"/>
</dbReference>
<protein>
    <recommendedName>
        <fullName evidence="2">histidine kinase</fullName>
        <ecNumber evidence="2">2.7.13.3</ecNumber>
    </recommendedName>
</protein>
<evidence type="ECO:0000313" key="11">
    <source>
        <dbReference type="Proteomes" id="UP000288758"/>
    </source>
</evidence>
<dbReference type="SMART" id="SM00388">
    <property type="entry name" value="HisKA"/>
    <property type="match status" value="1"/>
</dbReference>
<dbReference type="InterPro" id="IPR005467">
    <property type="entry name" value="His_kinase_dom"/>
</dbReference>
<dbReference type="PROSITE" id="PS50109">
    <property type="entry name" value="HIS_KIN"/>
    <property type="match status" value="1"/>
</dbReference>
<dbReference type="RefSeq" id="WP_128797451.1">
    <property type="nucleotide sequence ID" value="NZ_CP034669.1"/>
</dbReference>
<dbReference type="Pfam" id="PF13185">
    <property type="entry name" value="GAF_2"/>
    <property type="match status" value="1"/>
</dbReference>
<dbReference type="InterPro" id="IPR036890">
    <property type="entry name" value="HATPase_C_sf"/>
</dbReference>
<dbReference type="SMART" id="SM00065">
    <property type="entry name" value="GAF"/>
    <property type="match status" value="1"/>
</dbReference>
<evidence type="ECO:0000256" key="7">
    <source>
        <dbReference type="ARBA" id="ARBA00022840"/>
    </source>
</evidence>
<gene>
    <name evidence="10" type="primary">sasA</name>
    <name evidence="10" type="ORF">EJ065_4169</name>
</gene>
<dbReference type="GO" id="GO:0000156">
    <property type="term" value="F:phosphorelay response regulator activity"/>
    <property type="evidence" value="ECO:0007669"/>
    <property type="project" value="TreeGrafter"/>
</dbReference>
<dbReference type="EMBL" id="CP034669">
    <property type="protein sequence ID" value="QAT85727.1"/>
    <property type="molecule type" value="Genomic_DNA"/>
</dbReference>
<dbReference type="InterPro" id="IPR050351">
    <property type="entry name" value="BphY/WalK/GraS-like"/>
</dbReference>
<keyword evidence="6 10" id="KW-0418">Kinase</keyword>
<sequence length="564" mass="62227">MASIAEVIRSHHSEIIQCWVDEATRAASARGLDQPEFRNIMPGYLASLAESRASGGDGDNQQRQHVESHVSARLRQGFHVAEVVEEFAILGRCITQTWATTPPDEQPDGHDVEQLYIELHVAMESVTNLFGKHLLEEEQTEKRYLRLLQKVASEALRLDEPSSRNRLKELLEVILEAMGARSCALLLYVPEGERLVTAASAGVGNEQLEHYATSLAPKSFPGSIVAAGEETYSLWDAMTATVEVSESLRQGGIHSLLGVRLPAHRALMGVLYVGLSDTREFTAREKQRLQTLGQHLSVHLENARLYTNLQEKVEALKTERGLREQFVNVLAHDLRGPLSSAKMGARALIQAPEKLEARRDLALRIDRNIERADQMVRDLLDANRIQAGQRLPLRLDTCDLGRIAHDVVEDLMMLHGERFVLEAEDHVRGIWSAEELRRALWNLGTNAIKYGAAGLPVTFTVTSTGAGCRVAVHNHGRTIPREEQRDIFQPFMRTGSAQRGVSKGWGLGLTLVWGCAQAHGGRVDVTSEPGAGTTFSLTLPWDARPFQQDQGGDVGTSLAASPSL</sequence>
<dbReference type="InterPro" id="IPR036097">
    <property type="entry name" value="HisK_dim/P_sf"/>
</dbReference>
<dbReference type="Gene3D" id="3.30.450.40">
    <property type="match status" value="1"/>
</dbReference>
<accession>A0A410RV23</accession>
<name>A0A410RV23_CORCK</name>
<proteinExistence type="predicted"/>
<dbReference type="GO" id="GO:0030295">
    <property type="term" value="F:protein kinase activator activity"/>
    <property type="evidence" value="ECO:0007669"/>
    <property type="project" value="TreeGrafter"/>
</dbReference>
<dbReference type="PANTHER" id="PTHR42878">
    <property type="entry name" value="TWO-COMPONENT HISTIDINE KINASE"/>
    <property type="match status" value="1"/>
</dbReference>
<dbReference type="SUPFAM" id="SSF47384">
    <property type="entry name" value="Homodimeric domain of signal transducing histidine kinase"/>
    <property type="match status" value="1"/>
</dbReference>
<dbReference type="SUPFAM" id="SSF55874">
    <property type="entry name" value="ATPase domain of HSP90 chaperone/DNA topoisomerase II/histidine kinase"/>
    <property type="match status" value="1"/>
</dbReference>
<keyword evidence="4" id="KW-0808">Transferase</keyword>
<dbReference type="AlphaFoldDB" id="A0A410RV23"/>
<dbReference type="InterPro" id="IPR003661">
    <property type="entry name" value="HisK_dim/P_dom"/>
</dbReference>
<evidence type="ECO:0000256" key="4">
    <source>
        <dbReference type="ARBA" id="ARBA00022679"/>
    </source>
</evidence>
<comment type="catalytic activity">
    <reaction evidence="1">
        <text>ATP + protein L-histidine = ADP + protein N-phospho-L-histidine.</text>
        <dbReference type="EC" id="2.7.13.3"/>
    </reaction>
</comment>
<keyword evidence="8" id="KW-0902">Two-component regulatory system</keyword>
<dbReference type="Gene3D" id="1.10.287.130">
    <property type="match status" value="1"/>
</dbReference>
<dbReference type="Pfam" id="PF02518">
    <property type="entry name" value="HATPase_c"/>
    <property type="match status" value="1"/>
</dbReference>
<evidence type="ECO:0000313" key="10">
    <source>
        <dbReference type="EMBL" id="QAT85727.1"/>
    </source>
</evidence>
<dbReference type="PRINTS" id="PR00344">
    <property type="entry name" value="BCTRLSENSOR"/>
</dbReference>
<evidence type="ECO:0000256" key="5">
    <source>
        <dbReference type="ARBA" id="ARBA00022741"/>
    </source>
</evidence>
<dbReference type="CDD" id="cd00082">
    <property type="entry name" value="HisKA"/>
    <property type="match status" value="1"/>
</dbReference>
<evidence type="ECO:0000256" key="6">
    <source>
        <dbReference type="ARBA" id="ARBA00022777"/>
    </source>
</evidence>
<evidence type="ECO:0000256" key="2">
    <source>
        <dbReference type="ARBA" id="ARBA00012438"/>
    </source>
</evidence>
<dbReference type="GO" id="GO:0005524">
    <property type="term" value="F:ATP binding"/>
    <property type="evidence" value="ECO:0007669"/>
    <property type="project" value="UniProtKB-KW"/>
</dbReference>
<feature type="domain" description="Histidine kinase" evidence="9">
    <location>
        <begin position="329"/>
        <end position="543"/>
    </location>
</feature>
<dbReference type="InterPro" id="IPR029016">
    <property type="entry name" value="GAF-like_dom_sf"/>
</dbReference>
<evidence type="ECO:0000256" key="3">
    <source>
        <dbReference type="ARBA" id="ARBA00022553"/>
    </source>
</evidence>
<keyword evidence="7" id="KW-0067">ATP-binding</keyword>
<dbReference type="SMART" id="SM00387">
    <property type="entry name" value="HATPase_c"/>
    <property type="match status" value="1"/>
</dbReference>
<evidence type="ECO:0000256" key="1">
    <source>
        <dbReference type="ARBA" id="ARBA00000085"/>
    </source>
</evidence>
<dbReference type="Proteomes" id="UP000288758">
    <property type="component" value="Chromosome"/>
</dbReference>
<keyword evidence="3" id="KW-0597">Phosphoprotein</keyword>
<dbReference type="InterPro" id="IPR003594">
    <property type="entry name" value="HATPase_dom"/>
</dbReference>
<dbReference type="PANTHER" id="PTHR42878:SF7">
    <property type="entry name" value="SENSOR HISTIDINE KINASE GLRK"/>
    <property type="match status" value="1"/>
</dbReference>
<dbReference type="Pfam" id="PF00512">
    <property type="entry name" value="HisKA"/>
    <property type="match status" value="1"/>
</dbReference>
<dbReference type="Gene3D" id="3.30.565.10">
    <property type="entry name" value="Histidine kinase-like ATPase, C-terminal domain"/>
    <property type="match status" value="1"/>
</dbReference>
<evidence type="ECO:0000256" key="8">
    <source>
        <dbReference type="ARBA" id="ARBA00023012"/>
    </source>
</evidence>
<dbReference type="EC" id="2.7.13.3" evidence="2"/>
<reference evidence="10 11" key="1">
    <citation type="submission" date="2018-12" db="EMBL/GenBank/DDBJ databases">
        <title>Complete Genome Sequence of the Corallopyronin A producing Myxobacterium Corallococcus coralloides B035.</title>
        <authorList>
            <person name="Bouhired S.M."/>
            <person name="Rupp O."/>
            <person name="Blom J."/>
            <person name="Schaeberle T.F."/>
            <person name="Kehraus S."/>
            <person name="Schiefer A."/>
            <person name="Pfarr K."/>
            <person name="Goesmann A."/>
            <person name="Hoerauf A."/>
            <person name="Koenig G.M."/>
        </authorList>
    </citation>
    <scope>NUCLEOTIDE SEQUENCE [LARGE SCALE GENOMIC DNA]</scope>
    <source>
        <strain evidence="10 11">B035</strain>
    </source>
</reference>
<evidence type="ECO:0000259" key="9">
    <source>
        <dbReference type="PROSITE" id="PS50109"/>
    </source>
</evidence>